<proteinExistence type="predicted"/>
<name>A0A514LFY9_9BACI</name>
<organism evidence="1 2">
    <name type="scientific">Salicibibacter halophilus</name>
    <dbReference type="NCBI Taxonomy" id="2502791"/>
    <lineage>
        <taxon>Bacteria</taxon>
        <taxon>Bacillati</taxon>
        <taxon>Bacillota</taxon>
        <taxon>Bacilli</taxon>
        <taxon>Bacillales</taxon>
        <taxon>Bacillaceae</taxon>
        <taxon>Salicibibacter</taxon>
    </lineage>
</organism>
<dbReference type="EMBL" id="CP035485">
    <property type="protein sequence ID" value="QDI90758.1"/>
    <property type="molecule type" value="Genomic_DNA"/>
</dbReference>
<gene>
    <name evidence="1" type="ORF">EPH95_05835</name>
</gene>
<dbReference type="Proteomes" id="UP000319756">
    <property type="component" value="Chromosome"/>
</dbReference>
<protein>
    <submittedName>
        <fullName evidence="1">Uncharacterized protein</fullName>
    </submittedName>
</protein>
<keyword evidence="2" id="KW-1185">Reference proteome</keyword>
<dbReference type="AlphaFoldDB" id="A0A514LFY9"/>
<sequence>MISMEQKIEKILTAVTELQESQTGMRESISELQQITRALRDGQEETEAKVDALGSNIEAIAIDLNAVKKKMATKEDLLFFDRKIGEHDRELDKLNRRSS</sequence>
<dbReference type="KEGG" id="sale:EPH95_05835"/>
<accession>A0A514LFY9</accession>
<evidence type="ECO:0000313" key="1">
    <source>
        <dbReference type="EMBL" id="QDI90758.1"/>
    </source>
</evidence>
<reference evidence="2" key="1">
    <citation type="submission" date="2019-01" db="EMBL/GenBank/DDBJ databases">
        <title>Genomic analysis of Salicibibacter sp. NKC3-5.</title>
        <authorList>
            <person name="Oh Y.J."/>
        </authorList>
    </citation>
    <scope>NUCLEOTIDE SEQUENCE [LARGE SCALE GENOMIC DNA]</scope>
    <source>
        <strain evidence="2">NKC3-5</strain>
    </source>
</reference>
<evidence type="ECO:0000313" key="2">
    <source>
        <dbReference type="Proteomes" id="UP000319756"/>
    </source>
</evidence>